<name>A0ABR9MHF6_9ACTN</name>
<evidence type="ECO:0008006" key="3">
    <source>
        <dbReference type="Google" id="ProtNLM"/>
    </source>
</evidence>
<organism evidence="1 2">
    <name type="scientific">Nonomuraea angiospora</name>
    <dbReference type="NCBI Taxonomy" id="46172"/>
    <lineage>
        <taxon>Bacteria</taxon>
        <taxon>Bacillati</taxon>
        <taxon>Actinomycetota</taxon>
        <taxon>Actinomycetes</taxon>
        <taxon>Streptosporangiales</taxon>
        <taxon>Streptosporangiaceae</taxon>
        <taxon>Nonomuraea</taxon>
    </lineage>
</organism>
<dbReference type="Pfam" id="PF18143">
    <property type="entry name" value="HAD_SAK_2"/>
    <property type="match status" value="1"/>
</dbReference>
<evidence type="ECO:0000313" key="1">
    <source>
        <dbReference type="EMBL" id="MBE1592356.1"/>
    </source>
</evidence>
<accession>A0ABR9MHF6</accession>
<gene>
    <name evidence="1" type="ORF">H4W80_010614</name>
</gene>
<sequence>MMTNRPHASPVRPLVLLDVDGVLNPEVRPGPGWQPHRAQSPIGTFDVILNPGHGRLLLEFADRAGADLVWATSWEHYANHEIAPRIGLPELPVIEVNAHTGAAGIHPKTPPVAEYVAGRPFVWFDDDLDPADTTFLERHGSVGHFRIIHVGPHHGLDEHHLRQAAAWLASLPSSHENRE</sequence>
<keyword evidence="2" id="KW-1185">Reference proteome</keyword>
<dbReference type="Proteomes" id="UP000633509">
    <property type="component" value="Unassembled WGS sequence"/>
</dbReference>
<dbReference type="RefSeq" id="WP_192791899.1">
    <property type="nucleotide sequence ID" value="NZ_JADBEK010000001.1"/>
</dbReference>
<proteinExistence type="predicted"/>
<comment type="caution">
    <text evidence="1">The sequence shown here is derived from an EMBL/GenBank/DDBJ whole genome shotgun (WGS) entry which is preliminary data.</text>
</comment>
<dbReference type="EMBL" id="JADBEK010000001">
    <property type="protein sequence ID" value="MBE1592356.1"/>
    <property type="molecule type" value="Genomic_DNA"/>
</dbReference>
<evidence type="ECO:0000313" key="2">
    <source>
        <dbReference type="Proteomes" id="UP000633509"/>
    </source>
</evidence>
<protein>
    <recommendedName>
        <fullName evidence="3">Secreted protein</fullName>
    </recommendedName>
</protein>
<reference evidence="1 2" key="1">
    <citation type="submission" date="2020-10" db="EMBL/GenBank/DDBJ databases">
        <title>Sequencing the genomes of 1000 actinobacteria strains.</title>
        <authorList>
            <person name="Klenk H.-P."/>
        </authorList>
    </citation>
    <scope>NUCLEOTIDE SEQUENCE [LARGE SCALE GENOMIC DNA]</scope>
    <source>
        <strain evidence="1 2">DSM 43173</strain>
    </source>
</reference>